<reference evidence="7" key="1">
    <citation type="submission" date="2021-03" db="EMBL/GenBank/DDBJ databases">
        <title>Chromosome level genome of the anhydrobiotic midge Polypedilum vanderplanki.</title>
        <authorList>
            <person name="Yoshida Y."/>
            <person name="Kikawada T."/>
            <person name="Gusev O."/>
        </authorList>
    </citation>
    <scope>NUCLEOTIDE SEQUENCE</scope>
    <source>
        <strain evidence="7">NIAS01</strain>
        <tissue evidence="7">Whole body or cell culture</tissue>
    </source>
</reference>
<name>A0A9J6BKQ6_POLVA</name>
<protein>
    <submittedName>
        <fullName evidence="7">Uncharacterized protein</fullName>
    </submittedName>
</protein>
<feature type="transmembrane region" description="Helical" evidence="6">
    <location>
        <begin position="80"/>
        <end position="100"/>
    </location>
</feature>
<feature type="transmembrane region" description="Helical" evidence="6">
    <location>
        <begin position="315"/>
        <end position="331"/>
    </location>
</feature>
<dbReference type="EMBL" id="JADBJN010000003">
    <property type="protein sequence ID" value="KAG5669950.1"/>
    <property type="molecule type" value="Genomic_DNA"/>
</dbReference>
<evidence type="ECO:0000313" key="8">
    <source>
        <dbReference type="Proteomes" id="UP001107558"/>
    </source>
</evidence>
<keyword evidence="4" id="KW-0346">Stress response</keyword>
<dbReference type="InterPro" id="IPR029047">
    <property type="entry name" value="HSP70_peptide-bd_sf"/>
</dbReference>
<evidence type="ECO:0000256" key="1">
    <source>
        <dbReference type="ARBA" id="ARBA00007381"/>
    </source>
</evidence>
<feature type="transmembrane region" description="Helical" evidence="6">
    <location>
        <begin position="161"/>
        <end position="181"/>
    </location>
</feature>
<dbReference type="InterPro" id="IPR029048">
    <property type="entry name" value="HSP70_C_sf"/>
</dbReference>
<dbReference type="Proteomes" id="UP001107558">
    <property type="component" value="Chromosome 3"/>
</dbReference>
<evidence type="ECO:0000256" key="2">
    <source>
        <dbReference type="ARBA" id="ARBA00022741"/>
    </source>
</evidence>
<dbReference type="OrthoDB" id="291792at2759"/>
<dbReference type="AlphaFoldDB" id="A0A9J6BKQ6"/>
<feature type="transmembrane region" description="Helical" evidence="6">
    <location>
        <begin position="352"/>
        <end position="376"/>
    </location>
</feature>
<keyword evidence="6" id="KW-0812">Transmembrane</keyword>
<dbReference type="PANTHER" id="PTHR19375">
    <property type="entry name" value="HEAT SHOCK PROTEIN 70KDA"/>
    <property type="match status" value="1"/>
</dbReference>
<evidence type="ECO:0000313" key="7">
    <source>
        <dbReference type="EMBL" id="KAG5669950.1"/>
    </source>
</evidence>
<dbReference type="GO" id="GO:0140662">
    <property type="term" value="F:ATP-dependent protein folding chaperone"/>
    <property type="evidence" value="ECO:0007669"/>
    <property type="project" value="InterPro"/>
</dbReference>
<proteinExistence type="inferred from homology"/>
<sequence>MSGSFSKSFYATFIGHNCRDIVHPVDSNCAKWLLKVFLYHGPVGALKFYFPICLSSLLFKIKYWNKLKTWKDFLKLTSKTMAFGYGFVVTLFTILCLEYQLCGKYFAPTIISFPTFVATLWCQLLPKSLLKAEGIGLFNMYLEFLIRSSKLEFIKKLRNSLPIGTFLFSILNIFIMCGMLNEKCPNFWFSKFSHKEKISNDVTADTCQQVHASTSCRNYFIKEMKGTLKFGLGICAIKAVLPGIGLVLKNPLIIGKLLVKNFDYKLFALVMGIDGIFKFLFCNLNQRKFSKPLTNCAISSFLAGISYAFFPRYEIFTLAITNAIVMIYKYYENSLNENDQEIPKFMKIINNLPIYKIIFTLSTCMLVQLRIVYPYYVNRTVGKFLSLGSNGQAEMIIFRAVSLFLAPRGVPQIEVTFDLDANGILNVSAKDSSTGKQETITIKNDKGRLSKSEIEKMLADAEKYREEDEKHQQRIAARNQLEGYIFSCKQAVEDAPADRLSESDKNTVRDKCNAELKWLDSNSLAEKEEFEDHMKETQRVCGPIMAKIHSGAAGAGPKAQVMVNKLMHLVPPLKKLIKLIAIRC</sequence>
<organism evidence="7 8">
    <name type="scientific">Polypedilum vanderplanki</name>
    <name type="common">Sleeping chironomid midge</name>
    <dbReference type="NCBI Taxonomy" id="319348"/>
    <lineage>
        <taxon>Eukaryota</taxon>
        <taxon>Metazoa</taxon>
        <taxon>Ecdysozoa</taxon>
        <taxon>Arthropoda</taxon>
        <taxon>Hexapoda</taxon>
        <taxon>Insecta</taxon>
        <taxon>Pterygota</taxon>
        <taxon>Neoptera</taxon>
        <taxon>Endopterygota</taxon>
        <taxon>Diptera</taxon>
        <taxon>Nematocera</taxon>
        <taxon>Chironomoidea</taxon>
        <taxon>Chironomidae</taxon>
        <taxon>Chironominae</taxon>
        <taxon>Polypedilum</taxon>
        <taxon>Polypedilum</taxon>
    </lineage>
</organism>
<dbReference type="Gene3D" id="2.60.34.10">
    <property type="entry name" value="Substrate Binding Domain Of DNAk, Chain A, domain 1"/>
    <property type="match status" value="1"/>
</dbReference>
<evidence type="ECO:0000256" key="3">
    <source>
        <dbReference type="ARBA" id="ARBA00022840"/>
    </source>
</evidence>
<keyword evidence="3 5" id="KW-0067">ATP-binding</keyword>
<feature type="transmembrane region" description="Helical" evidence="6">
    <location>
        <begin position="227"/>
        <end position="248"/>
    </location>
</feature>
<keyword evidence="8" id="KW-1185">Reference proteome</keyword>
<comment type="similarity">
    <text evidence="1 5">Belongs to the heat shock protein 70 family.</text>
</comment>
<evidence type="ECO:0000256" key="6">
    <source>
        <dbReference type="SAM" id="Phobius"/>
    </source>
</evidence>
<dbReference type="SUPFAM" id="SSF100934">
    <property type="entry name" value="Heat shock protein 70kD (HSP70), C-terminal subdomain"/>
    <property type="match status" value="1"/>
</dbReference>
<dbReference type="FunFam" id="1.20.1270.10:FF:000024">
    <property type="entry name" value="Heat shock protein 70"/>
    <property type="match status" value="1"/>
</dbReference>
<comment type="caution">
    <text evidence="7">The sequence shown here is derived from an EMBL/GenBank/DDBJ whole genome shotgun (WGS) entry which is preliminary data.</text>
</comment>
<accession>A0A9J6BKQ6</accession>
<dbReference type="GO" id="GO:0005524">
    <property type="term" value="F:ATP binding"/>
    <property type="evidence" value="ECO:0007669"/>
    <property type="project" value="UniProtKB-KW"/>
</dbReference>
<keyword evidence="2 5" id="KW-0547">Nucleotide-binding</keyword>
<dbReference type="InterPro" id="IPR013126">
    <property type="entry name" value="Hsp_70_fam"/>
</dbReference>
<evidence type="ECO:0000256" key="5">
    <source>
        <dbReference type="RuleBase" id="RU003322"/>
    </source>
</evidence>
<feature type="transmembrane region" description="Helical" evidence="6">
    <location>
        <begin position="37"/>
        <end position="59"/>
    </location>
</feature>
<dbReference type="Gene3D" id="1.20.1270.10">
    <property type="match status" value="1"/>
</dbReference>
<dbReference type="Pfam" id="PF00012">
    <property type="entry name" value="HSP70"/>
    <property type="match status" value="1"/>
</dbReference>
<keyword evidence="6" id="KW-1133">Transmembrane helix</keyword>
<keyword evidence="6" id="KW-0472">Membrane</keyword>
<gene>
    <name evidence="7" type="ORF">PVAND_000239</name>
</gene>
<evidence type="ECO:0000256" key="4">
    <source>
        <dbReference type="ARBA" id="ARBA00023016"/>
    </source>
</evidence>
<dbReference type="SUPFAM" id="SSF100920">
    <property type="entry name" value="Heat shock protein 70kD (HSP70), peptide-binding domain"/>
    <property type="match status" value="1"/>
</dbReference>